<gene>
    <name evidence="2" type="ORF">B1806_08900</name>
</gene>
<feature type="region of interest" description="Disordered" evidence="1">
    <location>
        <begin position="1"/>
        <end position="58"/>
    </location>
</feature>
<organism evidence="2 3">
    <name type="scientific">Metallibacterium scheffleri</name>
    <dbReference type="NCBI Taxonomy" id="993689"/>
    <lineage>
        <taxon>Bacteria</taxon>
        <taxon>Pseudomonadati</taxon>
        <taxon>Pseudomonadota</taxon>
        <taxon>Gammaproteobacteria</taxon>
        <taxon>Lysobacterales</taxon>
        <taxon>Rhodanobacteraceae</taxon>
        <taxon>Metallibacterium</taxon>
    </lineage>
</organism>
<dbReference type="Proteomes" id="UP000307749">
    <property type="component" value="Unassembled WGS sequence"/>
</dbReference>
<evidence type="ECO:0000313" key="2">
    <source>
        <dbReference type="EMBL" id="THD10339.1"/>
    </source>
</evidence>
<sequence>MIWRRAVPPGADRQHPPPRHCARFSHGRTDSEPLSLAQRPTLSDSRSEDARLRERSLKSRVSQTYMTHRGNLAVLQIMRMGAMRKSAASS</sequence>
<evidence type="ECO:0000313" key="3">
    <source>
        <dbReference type="Proteomes" id="UP000307749"/>
    </source>
</evidence>
<evidence type="ECO:0000256" key="1">
    <source>
        <dbReference type="SAM" id="MobiDB-lite"/>
    </source>
</evidence>
<comment type="caution">
    <text evidence="2">The sequence shown here is derived from an EMBL/GenBank/DDBJ whole genome shotgun (WGS) entry which is preliminary data.</text>
</comment>
<dbReference type="AlphaFoldDB" id="A0A4S3KNB2"/>
<feature type="compositionally biased region" description="Basic residues" evidence="1">
    <location>
        <begin position="16"/>
        <end position="26"/>
    </location>
</feature>
<dbReference type="EMBL" id="MWQO01000029">
    <property type="protein sequence ID" value="THD10339.1"/>
    <property type="molecule type" value="Genomic_DNA"/>
</dbReference>
<feature type="compositionally biased region" description="Basic and acidic residues" evidence="1">
    <location>
        <begin position="45"/>
        <end position="57"/>
    </location>
</feature>
<accession>A0A4S3KNB2</accession>
<name>A0A4S3KNB2_9GAMM</name>
<keyword evidence="3" id="KW-1185">Reference proteome</keyword>
<protein>
    <submittedName>
        <fullName evidence="2">Uncharacterized protein</fullName>
    </submittedName>
</protein>
<reference evidence="2 3" key="1">
    <citation type="submission" date="2017-02" db="EMBL/GenBank/DDBJ databases">
        <title>Whole genome sequencing of Metallibacterium scheffleri DSM 24874 (T).</title>
        <authorList>
            <person name="Kumar S."/>
            <person name="Patil P."/>
            <person name="Patil P.B."/>
        </authorList>
    </citation>
    <scope>NUCLEOTIDE SEQUENCE [LARGE SCALE GENOMIC DNA]</scope>
    <source>
        <strain evidence="2 3">DSM 24874</strain>
    </source>
</reference>
<proteinExistence type="predicted"/>